<evidence type="ECO:0000256" key="5">
    <source>
        <dbReference type="ARBA" id="ARBA00022692"/>
    </source>
</evidence>
<feature type="transmembrane region" description="Helical" evidence="8">
    <location>
        <begin position="21"/>
        <end position="38"/>
    </location>
</feature>
<evidence type="ECO:0000259" key="9">
    <source>
        <dbReference type="PROSITE" id="PS51012"/>
    </source>
</evidence>
<evidence type="ECO:0000313" key="11">
    <source>
        <dbReference type="Proteomes" id="UP000061809"/>
    </source>
</evidence>
<keyword evidence="7 8" id="KW-0472">Membrane</keyword>
<dbReference type="Pfam" id="PF12698">
    <property type="entry name" value="ABC2_membrane_3"/>
    <property type="match status" value="1"/>
</dbReference>
<evidence type="ECO:0000256" key="4">
    <source>
        <dbReference type="ARBA" id="ARBA00022475"/>
    </source>
</evidence>
<dbReference type="InterPro" id="IPR051449">
    <property type="entry name" value="ABC-2_transporter_component"/>
</dbReference>
<accession>A0A0N7IGA9</accession>
<sequence length="372" mass="41783">MIKFLIEKEFKQLLRNSFLPKMILIFPCMIMILMPWAANLEIKNINLNIVDNDHSVLSRRLVDKIGASTYFRTTALPDTYNEGLRSIEIGSADIILEIPRDFEKSWMTGNSPRLLVAVNAVNGTKGGLGGSYLSSIINDYTRELQSESPTKAMSAGMGLPRIGISTQNLYNPNLNYKLFMVPALMVMLLTMICGFLPALNVVGEKEVGTIEQINVTPVSKLTFILAKLIPYWLIGFIVLTICFFLAWLLYGILPVGHFVTIYLFAVVFLFVVSGFGLVISNHSATLQQAMFVMWFFMLILMLMSGLFTPVHSMPEWAQLIAALNPLKYFVEVMRTIYLRGGGIVELLPQLGALMAFAVFFNLWAVRSYRKSS</sequence>
<keyword evidence="3" id="KW-0813">Transport</keyword>
<dbReference type="InterPro" id="IPR047817">
    <property type="entry name" value="ABC2_TM_bact-type"/>
</dbReference>
<gene>
    <name evidence="10" type="primary">ybhR_2</name>
    <name evidence="10" type="ORF">BcellWH2_05289</name>
</gene>
<dbReference type="Gene3D" id="3.40.1710.10">
    <property type="entry name" value="abc type-2 transporter like domain"/>
    <property type="match status" value="1"/>
</dbReference>
<protein>
    <submittedName>
        <fullName evidence="10">Inner membrane transport permease YbhR</fullName>
    </submittedName>
</protein>
<dbReference type="Proteomes" id="UP000061809">
    <property type="component" value="Chromosome"/>
</dbReference>
<evidence type="ECO:0000256" key="1">
    <source>
        <dbReference type="ARBA" id="ARBA00004651"/>
    </source>
</evidence>
<keyword evidence="5 8" id="KW-0812">Transmembrane</keyword>
<organism evidence="10 11">
    <name type="scientific">Bacteroides cellulosilyticus</name>
    <dbReference type="NCBI Taxonomy" id="246787"/>
    <lineage>
        <taxon>Bacteria</taxon>
        <taxon>Pseudomonadati</taxon>
        <taxon>Bacteroidota</taxon>
        <taxon>Bacteroidia</taxon>
        <taxon>Bacteroidales</taxon>
        <taxon>Bacteroidaceae</taxon>
        <taxon>Bacteroides</taxon>
    </lineage>
</organism>
<dbReference type="PANTHER" id="PTHR30294:SF29">
    <property type="entry name" value="MULTIDRUG ABC TRANSPORTER PERMEASE YBHS-RELATED"/>
    <property type="match status" value="1"/>
</dbReference>
<evidence type="ECO:0000256" key="3">
    <source>
        <dbReference type="ARBA" id="ARBA00022448"/>
    </source>
</evidence>
<evidence type="ECO:0000256" key="2">
    <source>
        <dbReference type="ARBA" id="ARBA00007783"/>
    </source>
</evidence>
<feature type="transmembrane region" description="Helical" evidence="8">
    <location>
        <begin position="229"/>
        <end position="253"/>
    </location>
</feature>
<feature type="transmembrane region" description="Helical" evidence="8">
    <location>
        <begin position="346"/>
        <end position="365"/>
    </location>
</feature>
<dbReference type="EMBL" id="CP012801">
    <property type="protein sequence ID" value="ALJ62491.1"/>
    <property type="molecule type" value="Genomic_DNA"/>
</dbReference>
<proteinExistence type="inferred from homology"/>
<dbReference type="KEGG" id="bcel:BcellWH2_05289"/>
<comment type="similarity">
    <text evidence="2">Belongs to the ABC-2 integral membrane protein family.</text>
</comment>
<dbReference type="AlphaFoldDB" id="A0A0N7IGA9"/>
<comment type="subcellular location">
    <subcellularLocation>
        <location evidence="1">Cell membrane</location>
        <topology evidence="1">Multi-pass membrane protein</topology>
    </subcellularLocation>
</comment>
<keyword evidence="4" id="KW-1003">Cell membrane</keyword>
<evidence type="ECO:0000256" key="7">
    <source>
        <dbReference type="ARBA" id="ARBA00023136"/>
    </source>
</evidence>
<feature type="domain" description="ABC transmembrane type-2" evidence="9">
    <location>
        <begin position="146"/>
        <end position="371"/>
    </location>
</feature>
<keyword evidence="6 8" id="KW-1133">Transmembrane helix</keyword>
<feature type="transmembrane region" description="Helical" evidence="8">
    <location>
        <begin position="291"/>
        <end position="310"/>
    </location>
</feature>
<dbReference type="RefSeq" id="WP_029428177.1">
    <property type="nucleotide sequence ID" value="NZ_CP012801.1"/>
</dbReference>
<dbReference type="PATRIC" id="fig|246787.4.peg.5462"/>
<dbReference type="GO" id="GO:0005886">
    <property type="term" value="C:plasma membrane"/>
    <property type="evidence" value="ECO:0007669"/>
    <property type="project" value="UniProtKB-SubCell"/>
</dbReference>
<feature type="transmembrane region" description="Helical" evidence="8">
    <location>
        <begin position="179"/>
        <end position="202"/>
    </location>
</feature>
<reference evidence="10 11" key="1">
    <citation type="journal article" date="2015" name="Science">
        <title>Genetic determinants of in vivo fitness and diet responsiveness in multiple human gut Bacteroides.</title>
        <authorList>
            <person name="Wu M."/>
            <person name="McNulty N.P."/>
            <person name="Rodionov D.A."/>
            <person name="Khoroshkin M.S."/>
            <person name="Griffin N.W."/>
            <person name="Cheng J."/>
            <person name="Latreille P."/>
            <person name="Kerstetter R.A."/>
            <person name="Terrapon N."/>
            <person name="Henrissat B."/>
            <person name="Osterman A.L."/>
            <person name="Gordon J.I."/>
        </authorList>
    </citation>
    <scope>NUCLEOTIDE SEQUENCE [LARGE SCALE GENOMIC DNA]</scope>
    <source>
        <strain evidence="10 11">WH2</strain>
    </source>
</reference>
<dbReference type="PROSITE" id="PS51012">
    <property type="entry name" value="ABC_TM2"/>
    <property type="match status" value="1"/>
</dbReference>
<name>A0A0N7IGA9_9BACE</name>
<feature type="transmembrane region" description="Helical" evidence="8">
    <location>
        <begin position="259"/>
        <end position="279"/>
    </location>
</feature>
<dbReference type="PANTHER" id="PTHR30294">
    <property type="entry name" value="MEMBRANE COMPONENT OF ABC TRANSPORTER YHHJ-RELATED"/>
    <property type="match status" value="1"/>
</dbReference>
<evidence type="ECO:0000256" key="8">
    <source>
        <dbReference type="SAM" id="Phobius"/>
    </source>
</evidence>
<evidence type="ECO:0000256" key="6">
    <source>
        <dbReference type="ARBA" id="ARBA00022989"/>
    </source>
</evidence>
<dbReference type="InterPro" id="IPR013525">
    <property type="entry name" value="ABC2_TM"/>
</dbReference>
<dbReference type="GO" id="GO:0140359">
    <property type="term" value="F:ABC-type transporter activity"/>
    <property type="evidence" value="ECO:0007669"/>
    <property type="project" value="InterPro"/>
</dbReference>
<evidence type="ECO:0000313" key="10">
    <source>
        <dbReference type="EMBL" id="ALJ62491.1"/>
    </source>
</evidence>